<keyword evidence="7" id="KW-1185">Reference proteome</keyword>
<dbReference type="Gene3D" id="3.40.395.10">
    <property type="entry name" value="Adenoviral Proteinase, Chain A"/>
    <property type="match status" value="1"/>
</dbReference>
<dbReference type="GO" id="GO:0008234">
    <property type="term" value="F:cysteine-type peptidase activity"/>
    <property type="evidence" value="ECO:0007669"/>
    <property type="project" value="InterPro"/>
</dbReference>
<evidence type="ECO:0000313" key="7">
    <source>
        <dbReference type="Proteomes" id="UP000230233"/>
    </source>
</evidence>
<feature type="region of interest" description="Disordered" evidence="4">
    <location>
        <begin position="409"/>
        <end position="430"/>
    </location>
</feature>
<organism evidence="6 7">
    <name type="scientific">Caenorhabditis nigoni</name>
    <dbReference type="NCBI Taxonomy" id="1611254"/>
    <lineage>
        <taxon>Eukaryota</taxon>
        <taxon>Metazoa</taxon>
        <taxon>Ecdysozoa</taxon>
        <taxon>Nematoda</taxon>
        <taxon>Chromadorea</taxon>
        <taxon>Rhabditida</taxon>
        <taxon>Rhabditina</taxon>
        <taxon>Rhabditomorpha</taxon>
        <taxon>Rhabditoidea</taxon>
        <taxon>Rhabditidae</taxon>
        <taxon>Peloderinae</taxon>
        <taxon>Caenorhabditis</taxon>
    </lineage>
</organism>
<keyword evidence="3" id="KW-0378">Hydrolase</keyword>
<dbReference type="PROSITE" id="PS50600">
    <property type="entry name" value="ULP_PROTEASE"/>
    <property type="match status" value="1"/>
</dbReference>
<protein>
    <recommendedName>
        <fullName evidence="5">Ubiquitin-like protease family profile domain-containing protein</fullName>
    </recommendedName>
</protein>
<dbReference type="EMBL" id="PDUG01000047">
    <property type="protein sequence ID" value="PIC11737.1"/>
    <property type="molecule type" value="Genomic_DNA"/>
</dbReference>
<dbReference type="Pfam" id="PF00078">
    <property type="entry name" value="RVT_1"/>
    <property type="match status" value="1"/>
</dbReference>
<evidence type="ECO:0000256" key="1">
    <source>
        <dbReference type="ARBA" id="ARBA00005234"/>
    </source>
</evidence>
<dbReference type="Proteomes" id="UP000230233">
    <property type="component" value="Unassembled WGS sequence"/>
</dbReference>
<evidence type="ECO:0000256" key="2">
    <source>
        <dbReference type="ARBA" id="ARBA00022670"/>
    </source>
</evidence>
<name>A0A2G5S9N5_9PELO</name>
<feature type="region of interest" description="Disordered" evidence="4">
    <location>
        <begin position="1420"/>
        <end position="1439"/>
    </location>
</feature>
<evidence type="ECO:0000256" key="4">
    <source>
        <dbReference type="SAM" id="MobiDB-lite"/>
    </source>
</evidence>
<dbReference type="SUPFAM" id="SSF54001">
    <property type="entry name" value="Cysteine proteinases"/>
    <property type="match status" value="1"/>
</dbReference>
<dbReference type="Pfam" id="PF02902">
    <property type="entry name" value="Peptidase_C48"/>
    <property type="match status" value="1"/>
</dbReference>
<feature type="domain" description="Ubiquitin-like protease family profile" evidence="5">
    <location>
        <begin position="440"/>
        <end position="590"/>
    </location>
</feature>
<keyword evidence="2" id="KW-0645">Protease</keyword>
<dbReference type="InterPro" id="IPR000477">
    <property type="entry name" value="RT_dom"/>
</dbReference>
<evidence type="ECO:0000313" key="6">
    <source>
        <dbReference type="EMBL" id="PIC11737.1"/>
    </source>
</evidence>
<comment type="similarity">
    <text evidence="1">Belongs to the peptidase C48 family.</text>
</comment>
<sequence length="1439" mass="165660">MLESVGFSGKDRRENALKGSQVSCGQIDNVFLYREIVERRDEGQEDREVPTFERGSLEGDLRVSPQKFCEERSLVDGVVVEEASGQSSTLSVCLANSEQSFFLDFKCGKSVKKDRKVPKPVVRGGGGDLEDSEETEKKIQKVELVRQVDSKTAVCRVEFPSNDHFKCYFKDCKTMSQAGFGADDMKYLTRHFEKAHYTKVIWTYRCGKCQAKADGEGTAATRWVSSHMMSAHREKAVPRIKKSYKSLAEKTMEALNESAPSLPKPNKGVPRKKDVITAPTVVHSTPEKIQELESKIQTRTVTKSLSVLKESAKKKEIMEVKSKKTFPLFEIAEEKRKNARKSLANILKAESPRVVQPDIVLGESVDLKKLTGPERVKMAREQSKRQSRLSIQRRMSFAPSVNSPKIVEEKLQKEESEEIEKKSENEKTQEDVELDLNRTFVIEDDDEIEFVQRRFNTWCLDHETTEEAYISDDVIEFYMKGICAKNEKYKYLDPCIWETVKLEGPMQVKQTLWSQKTYFFPVCEKKHWILLIIDSERIWYADSLRQEPKGEVKKFIKSMNRKREFFETPVPEQTDGVNCGVHVCLVAKAIAEGKKNWYEEREVPEFRTMVKKMLKDKGYELFSEPYGQQLEQKKQETATEEAKIDNSREISGYDFDTGFDMPDNTREVFEKEISEEKSIIAEEEDIFVIDAEKERRLESKSSIPKLMEQKLEKPEIVPRKPDELVLRVQKWFEKEFESYVEEGKSFQRLEWITEVLTAAIHKASAGDEEAIEKIEKRCPPMEVEEGEMFTQTEVKRRYKSKKGPRPETSSEELREVYWENRAKTFNILVGNESKQCEIPIRRLEEFFTKTTSVTDVPKNILEEKSSKIPKVKIDDWIETDFTEKELAEVLKKTKDTAPGVDGLRYHHLSWFDPSSKFLTLCIMNAKSTEEFQLIGKKQRLYSCIKGEMSLNQRIGRPISLMPTIYKLYSSLWNRRIRSIKGIMSRCQRGFQEREGCNESIGILRAAIDVAKGKKIPHELIKHTLETYGFPEIVVQIIMDMYKGAAIRVKSKNEKSDRILIKSGVKQGDPISPTLFNMCLENVIRRHLETANGHKCLNTRVKSLKAFANMTMRAVKMMHGIPVKGSPVEYVQLPVGKGGLGIACPKITALITYLVSMMKSCGLKISIIEKLFSEYLKKVAEAETGIEDATLEDMAEYLSNEKPVDKKAFGYNSFTRIENLRVIQQYPQCNKFVKLDGKVSYAAQRFVHKARLNLLACNYNTYSDVVSKACRHCGYERESQWHIISKCNFGMPRKITQRHDAVLFKVKKLIESGSKKDWELHIDETPPGPNRLRPDIYMKSPDGKQIILADVTVPYEHGVEAMQRHGTGRSRIHRLLCAPKEQLGIEKGVIRRAIPEICSTVLEYSKNAYWNHIYGNEYTDIPQKFGDRKPDSTSWKKKRS</sequence>
<dbReference type="OrthoDB" id="8195432at2759"/>
<comment type="caution">
    <text evidence="6">The sequence shown here is derived from an EMBL/GenBank/DDBJ whole genome shotgun (WGS) entry which is preliminary data.</text>
</comment>
<dbReference type="InterPro" id="IPR038765">
    <property type="entry name" value="Papain-like_cys_pep_sf"/>
</dbReference>
<proteinExistence type="inferred from homology"/>
<gene>
    <name evidence="6" type="ORF">B9Z55_028888</name>
</gene>
<dbReference type="STRING" id="1611254.A0A2G5S9N5"/>
<dbReference type="GO" id="GO:0006508">
    <property type="term" value="P:proteolysis"/>
    <property type="evidence" value="ECO:0007669"/>
    <property type="project" value="UniProtKB-KW"/>
</dbReference>
<dbReference type="PANTHER" id="PTHR19446">
    <property type="entry name" value="REVERSE TRANSCRIPTASES"/>
    <property type="match status" value="1"/>
</dbReference>
<accession>A0A2G5S9N5</accession>
<reference evidence="7" key="1">
    <citation type="submission" date="2017-10" db="EMBL/GenBank/DDBJ databases">
        <title>Rapid genome shrinkage in a self-fertile nematode reveals novel sperm competition proteins.</title>
        <authorList>
            <person name="Yin D."/>
            <person name="Schwarz E.M."/>
            <person name="Thomas C.G."/>
            <person name="Felde R.L."/>
            <person name="Korf I.F."/>
            <person name="Cutter A.D."/>
            <person name="Schartner C.M."/>
            <person name="Ralston E.J."/>
            <person name="Meyer B.J."/>
            <person name="Haag E.S."/>
        </authorList>
    </citation>
    <scope>NUCLEOTIDE SEQUENCE [LARGE SCALE GENOMIC DNA]</scope>
    <source>
        <strain evidence="7">JU1422</strain>
    </source>
</reference>
<dbReference type="InterPro" id="IPR003653">
    <property type="entry name" value="Peptidase_C48_C"/>
</dbReference>
<evidence type="ECO:0000256" key="3">
    <source>
        <dbReference type="ARBA" id="ARBA00022801"/>
    </source>
</evidence>
<evidence type="ECO:0000259" key="5">
    <source>
        <dbReference type="PROSITE" id="PS50600"/>
    </source>
</evidence>